<sequence length="291" mass="31279">MFSRIASRTALISRLPARHLVLLGLMWAAAVPLAQATAPKPAAKPAEKPNLQAACRNETGARRTALLELYTSEGCDSCPPADAWLATLKPTDAAIPLAWHVDYWDRLGWKDRFARADATARQRAQVQAQGDRVVYTPQLLASSKTVRWADDSRVAARIKEVNAQPSTVWMAIGRGMAINGYVGVELVVQATDKAGAAAHAGTNGAQAWVALVEDGLESKPNAGENRGAVLKHDHVVREVIGPLKVTRERMAHVHALSIPADADVDRIRMVGWVEAANGEVLGAVATRCVNQ</sequence>
<feature type="chain" id="PRO_5046634072" evidence="1">
    <location>
        <begin position="37"/>
        <end position="291"/>
    </location>
</feature>
<feature type="signal peptide" evidence="1">
    <location>
        <begin position="1"/>
        <end position="36"/>
    </location>
</feature>
<keyword evidence="1" id="KW-0732">Signal</keyword>
<dbReference type="PANTHER" id="PTHR36057:SF1">
    <property type="entry name" value="LIPOPROTEIN LIPID ATTACHMENT SITE-LIKE PROTEIN, PUTATIVE (DUF1223)-RELATED"/>
    <property type="match status" value="1"/>
</dbReference>
<proteinExistence type="predicted"/>
<dbReference type="InterPro" id="IPR036249">
    <property type="entry name" value="Thioredoxin-like_sf"/>
</dbReference>
<dbReference type="Proteomes" id="UP001595556">
    <property type="component" value="Unassembled WGS sequence"/>
</dbReference>
<dbReference type="RefSeq" id="WP_377300355.1">
    <property type="nucleotide sequence ID" value="NZ_CP180191.1"/>
</dbReference>
<reference evidence="3" key="1">
    <citation type="journal article" date="2019" name="Int. J. Syst. Evol. Microbiol.">
        <title>The Global Catalogue of Microorganisms (GCM) 10K type strain sequencing project: providing services to taxonomists for standard genome sequencing and annotation.</title>
        <authorList>
            <consortium name="The Broad Institute Genomics Platform"/>
            <consortium name="The Broad Institute Genome Sequencing Center for Infectious Disease"/>
            <person name="Wu L."/>
            <person name="Ma J."/>
        </authorList>
    </citation>
    <scope>NUCLEOTIDE SEQUENCE [LARGE SCALE GENOMIC DNA]</scope>
    <source>
        <strain evidence="3">KCTC 52168</strain>
    </source>
</reference>
<protein>
    <submittedName>
        <fullName evidence="2">DUF1223 domain-containing protein</fullName>
    </submittedName>
</protein>
<dbReference type="InterPro" id="IPR010634">
    <property type="entry name" value="DUF1223"/>
</dbReference>
<dbReference type="PANTHER" id="PTHR36057">
    <property type="match status" value="1"/>
</dbReference>
<name>A0ABV7H0U1_9BURK</name>
<dbReference type="Pfam" id="PF06764">
    <property type="entry name" value="DUF1223"/>
    <property type="match status" value="1"/>
</dbReference>
<dbReference type="EMBL" id="JBHRTI010000001">
    <property type="protein sequence ID" value="MFC3146065.1"/>
    <property type="molecule type" value="Genomic_DNA"/>
</dbReference>
<accession>A0ABV7H0U1</accession>
<evidence type="ECO:0000256" key="1">
    <source>
        <dbReference type="SAM" id="SignalP"/>
    </source>
</evidence>
<evidence type="ECO:0000313" key="2">
    <source>
        <dbReference type="EMBL" id="MFC3146065.1"/>
    </source>
</evidence>
<comment type="caution">
    <text evidence="2">The sequence shown here is derived from an EMBL/GenBank/DDBJ whole genome shotgun (WGS) entry which is preliminary data.</text>
</comment>
<dbReference type="SUPFAM" id="SSF52833">
    <property type="entry name" value="Thioredoxin-like"/>
    <property type="match status" value="1"/>
</dbReference>
<gene>
    <name evidence="2" type="ORF">ACFOEN_00255</name>
</gene>
<evidence type="ECO:0000313" key="3">
    <source>
        <dbReference type="Proteomes" id="UP001595556"/>
    </source>
</evidence>
<organism evidence="2 3">
    <name type="scientific">Piscinibacterium candidicorallinum</name>
    <dbReference type="NCBI Taxonomy" id="1793872"/>
    <lineage>
        <taxon>Bacteria</taxon>
        <taxon>Pseudomonadati</taxon>
        <taxon>Pseudomonadota</taxon>
        <taxon>Betaproteobacteria</taxon>
        <taxon>Burkholderiales</taxon>
        <taxon>Piscinibacterium</taxon>
    </lineage>
</organism>
<keyword evidence="3" id="KW-1185">Reference proteome</keyword>